<dbReference type="STRING" id="747525.W4K4D4"/>
<evidence type="ECO:0000259" key="8">
    <source>
        <dbReference type="PROSITE" id="PS50166"/>
    </source>
</evidence>
<sequence>MSDIPALLLASLSPQSRKQAEQSLQSYSLQPAFVTHLLQLVLDGAQDRAVRLAGSVYLKNVVKLRWMEADESPISEQDKISLKSQLVPAMIALSNPADKAIRAQIAASVSLIAELDFPQAWPDLVDQLVTSLSADNLNINLGVLETAHSIFAPWRSQSRSDDLFSTINLVLEKFTVPFLQLFQLTLQLLFSTPSPQKSTLETLSQTVYLLVELFHDLTCQDLAPRFEDGHKDFFDKDTGYFMRLMAWDPTELQTDSEDIALSVPSKIRTSILEIAEMYVNLYPEVLSTTSSVEAFVRAIWEIVGGGKQLDASYDLLVSQSLRFISTAIRSGSYKEIFGSRETISGLIQGVVVPNVGLREHDLEIFEDSPLEFVRSDLALMEITTPRQAAGDVIKALGSSGFGTETTEVVGEWIQRGLQDYSARKGSDDAWKNKDSAIYLFENVAIRTTTTLGVTSTNALVDIVKFFSDNIFQDLQADPGSVHPVLQVDAIRYLYVFRNQLTKEQLTSVLSLLTRHLASDNMVVSTYASVAIDRILSIRSGTTAMFNALDVAEFAPQLIDMLLSKLETSTSPEKVAENDFHIRCKGVMRLILTARHTLVGGYESILQRLVAILGITSKNPSNPLFDQYMFESVSALIRFIGPAKADAISIFEQMLFGPFTVIIQQDIDQYIPYIFQILAQMLDQHSGVPSDYRSLLPFLLTPFTWQQKGNVPGLVKLLKTFLVRDSAQMVATGQFASVLAVVQQRLIPSRNNDAWGFELLQAVVRNVRPSDLEQYIRPILITLLTRLQTSKTDIYVYYFVYFLMYTMAIQVEGLTPNFIILAVESIQPSLWSQLCINFVIPQAPKLQPKDRKVAIVGLTRMLTQSSITIQEPSVKLWPDSLGALARLFYQPDALKRDAADDPHAGLTAIDLEEQSAGYQAAYARLAAAEAVPEDPVGYIGDLRQFVINELAQLARTNQGAKTMIQTQGSFVNDIAAVS</sequence>
<dbReference type="KEGG" id="hir:HETIRDRAFT_49510"/>
<dbReference type="GO" id="GO:0006606">
    <property type="term" value="P:protein import into nucleus"/>
    <property type="evidence" value="ECO:0007669"/>
    <property type="project" value="TreeGrafter"/>
</dbReference>
<protein>
    <recommendedName>
        <fullName evidence="8">Importin N-terminal domain-containing protein</fullName>
    </recommendedName>
</protein>
<dbReference type="InterPro" id="IPR001494">
    <property type="entry name" value="Importin-beta_N"/>
</dbReference>
<dbReference type="SMART" id="SM00913">
    <property type="entry name" value="IBN_N"/>
    <property type="match status" value="1"/>
</dbReference>
<comment type="subcellular location">
    <subcellularLocation>
        <location evidence="2">Cytoplasm</location>
    </subcellularLocation>
    <subcellularLocation>
        <location evidence="1">Nucleus</location>
    </subcellularLocation>
</comment>
<dbReference type="InterPro" id="IPR005043">
    <property type="entry name" value="XPO2_C"/>
</dbReference>
<dbReference type="Gene3D" id="1.25.10.10">
    <property type="entry name" value="Leucine-rich Repeat Variant"/>
    <property type="match status" value="1"/>
</dbReference>
<dbReference type="HOGENOM" id="CLU_009614_0_0_1"/>
<keyword evidence="10" id="KW-1185">Reference proteome</keyword>
<organism evidence="9 10">
    <name type="scientific">Heterobasidion irregulare (strain TC 32-1)</name>
    <dbReference type="NCBI Taxonomy" id="747525"/>
    <lineage>
        <taxon>Eukaryota</taxon>
        <taxon>Fungi</taxon>
        <taxon>Dikarya</taxon>
        <taxon>Basidiomycota</taxon>
        <taxon>Agaricomycotina</taxon>
        <taxon>Agaricomycetes</taxon>
        <taxon>Russulales</taxon>
        <taxon>Bondarzewiaceae</taxon>
        <taxon>Heterobasidion</taxon>
        <taxon>Heterobasidion annosum species complex</taxon>
    </lineage>
</organism>
<dbReference type="GO" id="GO:0005635">
    <property type="term" value="C:nuclear envelope"/>
    <property type="evidence" value="ECO:0007669"/>
    <property type="project" value="TreeGrafter"/>
</dbReference>
<dbReference type="InterPro" id="IPR013713">
    <property type="entry name" value="XPO2_central"/>
</dbReference>
<name>W4K4D4_HETIT</name>
<dbReference type="PANTHER" id="PTHR10997:SF8">
    <property type="entry name" value="EXPORTIN-2"/>
    <property type="match status" value="1"/>
</dbReference>
<dbReference type="FunCoup" id="W4K4D4">
    <property type="interactions" value="822"/>
</dbReference>
<evidence type="ECO:0000313" key="10">
    <source>
        <dbReference type="Proteomes" id="UP000030671"/>
    </source>
</evidence>
<dbReference type="InterPro" id="IPR016024">
    <property type="entry name" value="ARM-type_fold"/>
</dbReference>
<evidence type="ECO:0000256" key="6">
    <source>
        <dbReference type="ARBA" id="ARBA00022927"/>
    </source>
</evidence>
<evidence type="ECO:0000256" key="1">
    <source>
        <dbReference type="ARBA" id="ARBA00004123"/>
    </source>
</evidence>
<feature type="domain" description="Importin N-terminal" evidence="8">
    <location>
        <begin position="20"/>
        <end position="92"/>
    </location>
</feature>
<evidence type="ECO:0000313" key="9">
    <source>
        <dbReference type="EMBL" id="ETW80205.1"/>
    </source>
</evidence>
<dbReference type="PROSITE" id="PS50166">
    <property type="entry name" value="IMPORTIN_B_NT"/>
    <property type="match status" value="1"/>
</dbReference>
<comment type="similarity">
    <text evidence="3">Belongs to the XPO2/CSE1 family.</text>
</comment>
<keyword evidence="4" id="KW-0813">Transport</keyword>
<evidence type="ECO:0000256" key="7">
    <source>
        <dbReference type="ARBA" id="ARBA00023242"/>
    </source>
</evidence>
<dbReference type="Pfam" id="PF03378">
    <property type="entry name" value="CAS_CSE1"/>
    <property type="match status" value="1"/>
</dbReference>
<dbReference type="GO" id="GO:0031267">
    <property type="term" value="F:small GTPase binding"/>
    <property type="evidence" value="ECO:0007669"/>
    <property type="project" value="InterPro"/>
</dbReference>
<gene>
    <name evidence="9" type="ORF">HETIRDRAFT_49510</name>
</gene>
<dbReference type="EMBL" id="KI925460">
    <property type="protein sequence ID" value="ETW80205.1"/>
    <property type="molecule type" value="Genomic_DNA"/>
</dbReference>
<dbReference type="SUPFAM" id="SSF48371">
    <property type="entry name" value="ARM repeat"/>
    <property type="match status" value="1"/>
</dbReference>
<dbReference type="AlphaFoldDB" id="W4K4D4"/>
<dbReference type="InterPro" id="IPR011989">
    <property type="entry name" value="ARM-like"/>
</dbReference>
<accession>W4K4D4</accession>
<evidence type="ECO:0000256" key="3">
    <source>
        <dbReference type="ARBA" id="ARBA00008669"/>
    </source>
</evidence>
<dbReference type="Proteomes" id="UP000030671">
    <property type="component" value="Unassembled WGS sequence"/>
</dbReference>
<keyword evidence="5" id="KW-0963">Cytoplasm</keyword>
<dbReference type="GO" id="GO:0005049">
    <property type="term" value="F:nuclear export signal receptor activity"/>
    <property type="evidence" value="ECO:0007669"/>
    <property type="project" value="TreeGrafter"/>
</dbReference>
<dbReference type="PANTHER" id="PTHR10997">
    <property type="entry name" value="IMPORTIN-7, 8, 11"/>
    <property type="match status" value="1"/>
</dbReference>
<dbReference type="GeneID" id="20678111"/>
<proteinExistence type="inferred from homology"/>
<reference evidence="9 10" key="1">
    <citation type="journal article" date="2012" name="New Phytol.">
        <title>Insight into trade-off between wood decay and parasitism from the genome of a fungal forest pathogen.</title>
        <authorList>
            <person name="Olson A."/>
            <person name="Aerts A."/>
            <person name="Asiegbu F."/>
            <person name="Belbahri L."/>
            <person name="Bouzid O."/>
            <person name="Broberg A."/>
            <person name="Canback B."/>
            <person name="Coutinho P.M."/>
            <person name="Cullen D."/>
            <person name="Dalman K."/>
            <person name="Deflorio G."/>
            <person name="van Diepen L.T."/>
            <person name="Dunand C."/>
            <person name="Duplessis S."/>
            <person name="Durling M."/>
            <person name="Gonthier P."/>
            <person name="Grimwood J."/>
            <person name="Fossdal C.G."/>
            <person name="Hansson D."/>
            <person name="Henrissat B."/>
            <person name="Hietala A."/>
            <person name="Himmelstrand K."/>
            <person name="Hoffmeister D."/>
            <person name="Hogberg N."/>
            <person name="James T.Y."/>
            <person name="Karlsson M."/>
            <person name="Kohler A."/>
            <person name="Kues U."/>
            <person name="Lee Y.H."/>
            <person name="Lin Y.C."/>
            <person name="Lind M."/>
            <person name="Lindquist E."/>
            <person name="Lombard V."/>
            <person name="Lucas S."/>
            <person name="Lunden K."/>
            <person name="Morin E."/>
            <person name="Murat C."/>
            <person name="Park J."/>
            <person name="Raffaello T."/>
            <person name="Rouze P."/>
            <person name="Salamov A."/>
            <person name="Schmutz J."/>
            <person name="Solheim H."/>
            <person name="Stahlberg J."/>
            <person name="Velez H."/>
            <person name="de Vries R.P."/>
            <person name="Wiebenga A."/>
            <person name="Woodward S."/>
            <person name="Yakovlev I."/>
            <person name="Garbelotto M."/>
            <person name="Martin F."/>
            <person name="Grigoriev I.V."/>
            <person name="Stenlid J."/>
        </authorList>
    </citation>
    <scope>NUCLEOTIDE SEQUENCE [LARGE SCALE GENOMIC DNA]</scope>
    <source>
        <strain evidence="9 10">TC 32-1</strain>
    </source>
</reference>
<evidence type="ECO:0000256" key="4">
    <source>
        <dbReference type="ARBA" id="ARBA00022448"/>
    </source>
</evidence>
<dbReference type="InParanoid" id="W4K4D4"/>
<dbReference type="Pfam" id="PF08506">
    <property type="entry name" value="Cse1"/>
    <property type="match status" value="1"/>
</dbReference>
<evidence type="ECO:0000256" key="5">
    <source>
        <dbReference type="ARBA" id="ARBA00022490"/>
    </source>
</evidence>
<evidence type="ECO:0000256" key="2">
    <source>
        <dbReference type="ARBA" id="ARBA00004496"/>
    </source>
</evidence>
<dbReference type="RefSeq" id="XP_009547953.1">
    <property type="nucleotide sequence ID" value="XM_009549658.1"/>
</dbReference>
<dbReference type="GO" id="GO:0005829">
    <property type="term" value="C:cytosol"/>
    <property type="evidence" value="ECO:0007669"/>
    <property type="project" value="TreeGrafter"/>
</dbReference>
<keyword evidence="6" id="KW-0653">Protein transport</keyword>
<dbReference type="OrthoDB" id="3268246at2759"/>
<dbReference type="eggNOG" id="KOG1992">
    <property type="taxonomic scope" value="Eukaryota"/>
</dbReference>
<dbReference type="Pfam" id="PF03810">
    <property type="entry name" value="IBN_N"/>
    <property type="match status" value="1"/>
</dbReference>
<dbReference type="GO" id="GO:0006611">
    <property type="term" value="P:protein export from nucleus"/>
    <property type="evidence" value="ECO:0007669"/>
    <property type="project" value="TreeGrafter"/>
</dbReference>
<keyword evidence="7" id="KW-0539">Nucleus</keyword>